<dbReference type="AlphaFoldDB" id="A0A2W1LQN7"/>
<dbReference type="SUPFAM" id="SSF52374">
    <property type="entry name" value="Nucleotidylyl transferase"/>
    <property type="match status" value="1"/>
</dbReference>
<dbReference type="InterPro" id="IPR004821">
    <property type="entry name" value="Cyt_trans-like"/>
</dbReference>
<sequence>MRNKIVERSELVQRLSNGSVNAGEMVLAGGCFDLFHVGHLDYLEEAAALGRPLIVGINSDESVIRVKQRAPLFPAFERCRIVAALHAVDYVFIFGEDNLCTSLELLRPSLFVKGVDYRDRDFPERETGMRIGCEIRCLGSSKAASSSILSDKLFERHRPDPDPGS</sequence>
<evidence type="ECO:0000259" key="3">
    <source>
        <dbReference type="Pfam" id="PF01467"/>
    </source>
</evidence>
<dbReference type="PANTHER" id="PTHR43793:SF1">
    <property type="entry name" value="FAD SYNTHASE"/>
    <property type="match status" value="1"/>
</dbReference>
<evidence type="ECO:0000313" key="5">
    <source>
        <dbReference type="Proteomes" id="UP000249522"/>
    </source>
</evidence>
<evidence type="ECO:0000256" key="2">
    <source>
        <dbReference type="ARBA" id="ARBA00022695"/>
    </source>
</evidence>
<dbReference type="Pfam" id="PF01467">
    <property type="entry name" value="CTP_transf_like"/>
    <property type="match status" value="1"/>
</dbReference>
<dbReference type="InterPro" id="IPR050385">
    <property type="entry name" value="Archaeal_FAD_synthase"/>
</dbReference>
<dbReference type="InterPro" id="IPR014729">
    <property type="entry name" value="Rossmann-like_a/b/a_fold"/>
</dbReference>
<dbReference type="Gene3D" id="3.40.50.620">
    <property type="entry name" value="HUPs"/>
    <property type="match status" value="1"/>
</dbReference>
<evidence type="ECO:0000313" key="4">
    <source>
        <dbReference type="EMBL" id="PZD96824.1"/>
    </source>
</evidence>
<gene>
    <name evidence="4" type="ORF">DNH61_06400</name>
</gene>
<dbReference type="RefSeq" id="WP_111145835.1">
    <property type="nucleotide sequence ID" value="NZ_QKRB01000036.1"/>
</dbReference>
<reference evidence="4 5" key="1">
    <citation type="submission" date="2018-06" db="EMBL/GenBank/DDBJ databases">
        <title>Paenibacillus imtechensis sp. nov.</title>
        <authorList>
            <person name="Pinnaka A.K."/>
            <person name="Singh H."/>
            <person name="Kaur M."/>
        </authorList>
    </citation>
    <scope>NUCLEOTIDE SEQUENCE [LARGE SCALE GENOMIC DNA]</scope>
    <source>
        <strain evidence="4 5">SMB1</strain>
    </source>
</reference>
<dbReference type="PANTHER" id="PTHR43793">
    <property type="entry name" value="FAD SYNTHASE"/>
    <property type="match status" value="1"/>
</dbReference>
<keyword evidence="5" id="KW-1185">Reference proteome</keyword>
<dbReference type="EMBL" id="QKRB01000036">
    <property type="protein sequence ID" value="PZD96824.1"/>
    <property type="molecule type" value="Genomic_DNA"/>
</dbReference>
<dbReference type="NCBIfam" id="TIGR00125">
    <property type="entry name" value="cyt_tran_rel"/>
    <property type="match status" value="1"/>
</dbReference>
<keyword evidence="1" id="KW-0808">Transferase</keyword>
<comment type="caution">
    <text evidence="4">The sequence shown here is derived from an EMBL/GenBank/DDBJ whole genome shotgun (WGS) entry which is preliminary data.</text>
</comment>
<keyword evidence="2" id="KW-0548">Nucleotidyltransferase</keyword>
<organism evidence="4 5">
    <name type="scientific">Paenibacillus sambharensis</name>
    <dbReference type="NCBI Taxonomy" id="1803190"/>
    <lineage>
        <taxon>Bacteria</taxon>
        <taxon>Bacillati</taxon>
        <taxon>Bacillota</taxon>
        <taxon>Bacilli</taxon>
        <taxon>Bacillales</taxon>
        <taxon>Paenibacillaceae</taxon>
        <taxon>Paenibacillus</taxon>
    </lineage>
</organism>
<protein>
    <recommendedName>
        <fullName evidence="3">Cytidyltransferase-like domain-containing protein</fullName>
    </recommendedName>
</protein>
<dbReference type="GO" id="GO:0016779">
    <property type="term" value="F:nucleotidyltransferase activity"/>
    <property type="evidence" value="ECO:0007669"/>
    <property type="project" value="UniProtKB-KW"/>
</dbReference>
<proteinExistence type="predicted"/>
<dbReference type="OrthoDB" id="9802794at2"/>
<evidence type="ECO:0000256" key="1">
    <source>
        <dbReference type="ARBA" id="ARBA00022679"/>
    </source>
</evidence>
<dbReference type="Proteomes" id="UP000249522">
    <property type="component" value="Unassembled WGS sequence"/>
</dbReference>
<name>A0A2W1LQN7_9BACL</name>
<accession>A0A2W1LQN7</accession>
<feature type="domain" description="Cytidyltransferase-like" evidence="3">
    <location>
        <begin position="27"/>
        <end position="117"/>
    </location>
</feature>